<evidence type="ECO:0000313" key="1">
    <source>
        <dbReference type="EMBL" id="KIF53260.1"/>
    </source>
</evidence>
<dbReference type="PATRIC" id="fig|1229493.5.peg.1095"/>
<evidence type="ECO:0000313" key="2">
    <source>
        <dbReference type="Proteomes" id="UP000031586"/>
    </source>
</evidence>
<gene>
    <name evidence="1" type="ORF">H735_10055</name>
</gene>
<protein>
    <submittedName>
        <fullName evidence="1">Uncharacterized protein</fullName>
    </submittedName>
</protein>
<dbReference type="AlphaFoldDB" id="A0A0C1Z8H6"/>
<organism evidence="1 2">
    <name type="scientific">Vibrio owensii CAIM 1854 = LMG 25443</name>
    <dbReference type="NCBI Taxonomy" id="1229493"/>
    <lineage>
        <taxon>Bacteria</taxon>
        <taxon>Pseudomonadati</taxon>
        <taxon>Pseudomonadota</taxon>
        <taxon>Gammaproteobacteria</taxon>
        <taxon>Vibrionales</taxon>
        <taxon>Vibrionaceae</taxon>
        <taxon>Vibrio</taxon>
    </lineage>
</organism>
<proteinExistence type="predicted"/>
<dbReference type="EMBL" id="JPRD01000015">
    <property type="protein sequence ID" value="KIF53260.1"/>
    <property type="molecule type" value="Genomic_DNA"/>
</dbReference>
<name>A0A0C1Z8H6_9VIBR</name>
<dbReference type="Proteomes" id="UP000031586">
    <property type="component" value="Unassembled WGS sequence"/>
</dbReference>
<accession>A0A0C1Z8H6</accession>
<reference evidence="1 2" key="1">
    <citation type="submission" date="2014-07" db="EMBL/GenBank/DDBJ databases">
        <title>Unique and conserved regions in Vibrio harveyi and related species in comparison with the shrimp pathogen Vibrio harveyi CAIM 1792.</title>
        <authorList>
            <person name="Espinoza-Valles I."/>
            <person name="Vora G."/>
            <person name="Leekitcharoenphon P."/>
            <person name="Ussery D."/>
            <person name="Hoj L."/>
            <person name="Gomez-Gil B."/>
        </authorList>
    </citation>
    <scope>NUCLEOTIDE SEQUENCE [LARGE SCALE GENOMIC DNA]</scope>
    <source>
        <strain evidence="2">CAIM 1854 / LMG 25443</strain>
    </source>
</reference>
<sequence length="225" mass="26034">MELQRLLQLIDAQDFRSDCNYPNVNATAFVEEQINEYCRAPVHTKQAMVEAFSYENVELFVKDLAFALKGCYIKSIKVSYGLSERHVKLAHSLLAFENNDKELAFASYKRVMQNNCSMRDFEKLLNDGDAVPDYEIPQQLSERALRWIDELEYLECVNQFGTAQDNYCESKISNVVALTEELTEKQQEMDVRKQCGDTFSALVYKRADKVFFKPVVTEFGQNIIK</sequence>
<comment type="caution">
    <text evidence="1">The sequence shown here is derived from an EMBL/GenBank/DDBJ whole genome shotgun (WGS) entry which is preliminary data.</text>
</comment>
<dbReference type="RefSeq" id="WP_020194452.1">
    <property type="nucleotide sequence ID" value="NZ_BAOH01000005.1"/>
</dbReference>